<dbReference type="Gene3D" id="3.40.1010.10">
    <property type="entry name" value="Cobalt-precorrin-4 Transmethylase, Domain 1"/>
    <property type="match status" value="1"/>
</dbReference>
<dbReference type="Pfam" id="PF13241">
    <property type="entry name" value="NAD_binding_7"/>
    <property type="match status" value="1"/>
</dbReference>
<dbReference type="InterPro" id="IPR000878">
    <property type="entry name" value="4pyrrol_Mease"/>
</dbReference>
<dbReference type="PANTHER" id="PTHR35330:SF1">
    <property type="entry name" value="SIROHEME BIOSYNTHESIS PROTEIN MET8"/>
    <property type="match status" value="1"/>
</dbReference>
<dbReference type="SUPFAM" id="SSF75615">
    <property type="entry name" value="Siroheme synthase middle domains-like"/>
    <property type="match status" value="1"/>
</dbReference>
<evidence type="ECO:0000256" key="6">
    <source>
        <dbReference type="ARBA" id="ARBA00047561"/>
    </source>
</evidence>
<evidence type="ECO:0000256" key="3">
    <source>
        <dbReference type="ARBA" id="ARBA00023002"/>
    </source>
</evidence>
<gene>
    <name evidence="9" type="ORF">GCM10008927_05320</name>
</gene>
<evidence type="ECO:0000313" key="10">
    <source>
        <dbReference type="Proteomes" id="UP000634455"/>
    </source>
</evidence>
<dbReference type="Gene3D" id="3.30.160.110">
    <property type="entry name" value="Siroheme synthase, domain 2"/>
    <property type="match status" value="1"/>
</dbReference>
<comment type="pathway">
    <text evidence="1">Porphyrin-containing compound metabolism; siroheme biosynthesis; sirohydrochlorin from precorrin-2: step 1/1.</text>
</comment>
<dbReference type="NCBIfam" id="TIGR01470">
    <property type="entry name" value="cysG_Nterm"/>
    <property type="match status" value="1"/>
</dbReference>
<dbReference type="Pfam" id="PF10414">
    <property type="entry name" value="CysG_dimeriser"/>
    <property type="match status" value="1"/>
</dbReference>
<comment type="catalytic activity">
    <reaction evidence="6">
        <text>precorrin-2 + NAD(+) = sirohydrochlorin + NADH + 2 H(+)</text>
        <dbReference type="Rhea" id="RHEA:15613"/>
        <dbReference type="ChEBI" id="CHEBI:15378"/>
        <dbReference type="ChEBI" id="CHEBI:57540"/>
        <dbReference type="ChEBI" id="CHEBI:57945"/>
        <dbReference type="ChEBI" id="CHEBI:58351"/>
        <dbReference type="ChEBI" id="CHEBI:58827"/>
        <dbReference type="EC" id="1.3.1.76"/>
    </reaction>
</comment>
<evidence type="ECO:0000256" key="4">
    <source>
        <dbReference type="ARBA" id="ARBA00023027"/>
    </source>
</evidence>
<proteinExistence type="predicted"/>
<dbReference type="InterPro" id="IPR014777">
    <property type="entry name" value="4pyrrole_Mease_sub1"/>
</dbReference>
<dbReference type="Proteomes" id="UP000634455">
    <property type="component" value="Unassembled WGS sequence"/>
</dbReference>
<evidence type="ECO:0000259" key="8">
    <source>
        <dbReference type="Pfam" id="PF10414"/>
    </source>
</evidence>
<dbReference type="Pfam" id="PF00590">
    <property type="entry name" value="TP_methylase"/>
    <property type="match status" value="1"/>
</dbReference>
<dbReference type="InterPro" id="IPR006367">
    <property type="entry name" value="Sirohaem_synthase_N"/>
</dbReference>
<dbReference type="SUPFAM" id="SSF53790">
    <property type="entry name" value="Tetrapyrrole methylase"/>
    <property type="match status" value="1"/>
</dbReference>
<dbReference type="Gene3D" id="3.40.50.720">
    <property type="entry name" value="NAD(P)-binding Rossmann-like Domain"/>
    <property type="match status" value="1"/>
</dbReference>
<dbReference type="Gene3D" id="1.10.8.210">
    <property type="entry name" value="Sirohaem synthase, dimerisation domain"/>
    <property type="match status" value="1"/>
</dbReference>
<evidence type="ECO:0000256" key="5">
    <source>
        <dbReference type="ARBA" id="ARBA00023244"/>
    </source>
</evidence>
<dbReference type="InterPro" id="IPR019478">
    <property type="entry name" value="Sirohaem_synthase_dimer_dom"/>
</dbReference>
<keyword evidence="10" id="KW-1185">Reference proteome</keyword>
<accession>A0ABQ3CXQ8</accession>
<evidence type="ECO:0000256" key="2">
    <source>
        <dbReference type="ARBA" id="ARBA00012400"/>
    </source>
</evidence>
<dbReference type="InterPro" id="IPR037115">
    <property type="entry name" value="Sirohaem_synt_dimer_dom_sf"/>
</dbReference>
<evidence type="ECO:0000256" key="1">
    <source>
        <dbReference type="ARBA" id="ARBA00005010"/>
    </source>
</evidence>
<keyword evidence="4" id="KW-0520">NAD</keyword>
<reference evidence="10" key="1">
    <citation type="journal article" date="2019" name="Int. J. Syst. Evol. Microbiol.">
        <title>The Global Catalogue of Microorganisms (GCM) 10K type strain sequencing project: providing services to taxonomists for standard genome sequencing and annotation.</title>
        <authorList>
            <consortium name="The Broad Institute Genomics Platform"/>
            <consortium name="The Broad Institute Genome Sequencing Center for Infectious Disease"/>
            <person name="Wu L."/>
            <person name="Ma J."/>
        </authorList>
    </citation>
    <scope>NUCLEOTIDE SEQUENCE [LARGE SCALE GENOMIC DNA]</scope>
    <source>
        <strain evidence="10">KCTC 32465</strain>
    </source>
</reference>
<evidence type="ECO:0000313" key="9">
    <source>
        <dbReference type="EMBL" id="GHA43544.1"/>
    </source>
</evidence>
<dbReference type="InterPro" id="IPR036291">
    <property type="entry name" value="NAD(P)-bd_dom_sf"/>
</dbReference>
<organism evidence="9 10">
    <name type="scientific">Paramylibacter ulvae</name>
    <dbReference type="NCBI Taxonomy" id="1651968"/>
    <lineage>
        <taxon>Bacteria</taxon>
        <taxon>Pseudomonadati</taxon>
        <taxon>Pseudomonadota</taxon>
        <taxon>Alphaproteobacteria</taxon>
        <taxon>Rhodobacterales</taxon>
        <taxon>Paracoccaceae</taxon>
        <taxon>Paramylibacter</taxon>
    </lineage>
</organism>
<dbReference type="EC" id="1.3.1.76" evidence="2"/>
<keyword evidence="5" id="KW-0627">Porphyrin biosynthesis</keyword>
<feature type="domain" description="Tetrapyrrole methylase" evidence="7">
    <location>
        <begin position="219"/>
        <end position="297"/>
    </location>
</feature>
<comment type="caution">
    <text evidence="9">The sequence shown here is derived from an EMBL/GenBank/DDBJ whole genome shotgun (WGS) entry which is preliminary data.</text>
</comment>
<keyword evidence="3" id="KW-0560">Oxidoreductase</keyword>
<protein>
    <recommendedName>
        <fullName evidence="2">precorrin-2 dehydrogenase</fullName>
        <ecNumber evidence="2">1.3.1.76</ecNumber>
    </recommendedName>
</protein>
<dbReference type="EMBL" id="BMZF01000001">
    <property type="protein sequence ID" value="GHA43544.1"/>
    <property type="molecule type" value="Genomic_DNA"/>
</dbReference>
<sequence length="313" mass="34622">MKNFPMFLKMTDRRVLIIGGGEQAAQKMRLILKTEAEICIVADKICSEIQTVVQQGRVKHLDETVSVELMQSAILVFSATECPTQGARHAKMAKRANTIINVVDMPALCVAMTPSIVDRDPLVIAIGTEGCAPILGRQIKSKIEIMLEPTLGRLVEFAGRMRADVANNIPIKHHRRFWNWVFNASPRIAFDAGNERQSFSMIKSAITDPQPDTTIRGSLHFIAAGTKDSDLISLRDLRALQSSDLIIYETTDHQSILELARRDALRERQVFQNRSEAENTAAIQTALRDGKNIVVISTTPLSKASLSLVSSCS</sequence>
<dbReference type="InterPro" id="IPR035996">
    <property type="entry name" value="4pyrrol_Methylase_sf"/>
</dbReference>
<name>A0ABQ3CXQ8_9RHOB</name>
<feature type="domain" description="Sirohaem synthase dimerisation" evidence="8">
    <location>
        <begin position="151"/>
        <end position="197"/>
    </location>
</feature>
<dbReference type="InterPro" id="IPR028161">
    <property type="entry name" value="Met8-like"/>
</dbReference>
<evidence type="ECO:0000259" key="7">
    <source>
        <dbReference type="Pfam" id="PF00590"/>
    </source>
</evidence>
<dbReference type="SUPFAM" id="SSF51735">
    <property type="entry name" value="NAD(P)-binding Rossmann-fold domains"/>
    <property type="match status" value="1"/>
</dbReference>
<dbReference type="PANTHER" id="PTHR35330">
    <property type="entry name" value="SIROHEME BIOSYNTHESIS PROTEIN MET8"/>
    <property type="match status" value="1"/>
</dbReference>